<dbReference type="InterPro" id="IPR013083">
    <property type="entry name" value="Znf_RING/FYVE/PHD"/>
</dbReference>
<evidence type="ECO:0000256" key="10">
    <source>
        <dbReference type="ARBA" id="ARBA00023288"/>
    </source>
</evidence>
<dbReference type="InterPro" id="IPR045194">
    <property type="entry name" value="MGRN1/RNF157-like"/>
</dbReference>
<comment type="catalytic activity">
    <reaction evidence="1">
        <text>S-ubiquitinyl-[E2 ubiquitin-conjugating enzyme]-L-cysteine + [acceptor protein]-L-lysine = [E2 ubiquitin-conjugating enzyme]-L-cysteine + N(6)-ubiquitinyl-[acceptor protein]-L-lysine.</text>
        <dbReference type="EC" id="2.3.2.27"/>
    </reaction>
</comment>
<keyword evidence="6" id="KW-0479">Metal-binding</keyword>
<dbReference type="EC" id="2.3.2.27" evidence="3"/>
<dbReference type="PROSITE" id="PS50089">
    <property type="entry name" value="ZF_RING_2"/>
    <property type="match status" value="1"/>
</dbReference>
<dbReference type="GO" id="GO:0061630">
    <property type="term" value="F:ubiquitin protein ligase activity"/>
    <property type="evidence" value="ECO:0007669"/>
    <property type="project" value="UniProtKB-EC"/>
</dbReference>
<dbReference type="AlphaFoldDB" id="A0A6B2LDS1"/>
<evidence type="ECO:0000256" key="2">
    <source>
        <dbReference type="ARBA" id="ARBA00004906"/>
    </source>
</evidence>
<evidence type="ECO:0000256" key="5">
    <source>
        <dbReference type="ARBA" id="ARBA00022707"/>
    </source>
</evidence>
<dbReference type="SMART" id="SM00184">
    <property type="entry name" value="RING"/>
    <property type="match status" value="1"/>
</dbReference>
<feature type="region of interest" description="Disordered" evidence="13">
    <location>
        <begin position="211"/>
        <end position="230"/>
    </location>
</feature>
<evidence type="ECO:0000256" key="1">
    <source>
        <dbReference type="ARBA" id="ARBA00000900"/>
    </source>
</evidence>
<accession>A0A6B2LDS1</accession>
<evidence type="ECO:0000259" key="14">
    <source>
        <dbReference type="PROSITE" id="PS50089"/>
    </source>
</evidence>
<evidence type="ECO:0000256" key="12">
    <source>
        <dbReference type="PROSITE-ProRule" id="PRU00175"/>
    </source>
</evidence>
<keyword evidence="9" id="KW-0862">Zinc</keyword>
<keyword evidence="8" id="KW-0833">Ubl conjugation pathway</keyword>
<keyword evidence="5" id="KW-0519">Myristate</keyword>
<evidence type="ECO:0000313" key="15">
    <source>
        <dbReference type="EMBL" id="NDV35196.1"/>
    </source>
</evidence>
<dbReference type="GO" id="GO:0008270">
    <property type="term" value="F:zinc ion binding"/>
    <property type="evidence" value="ECO:0007669"/>
    <property type="project" value="UniProtKB-KW"/>
</dbReference>
<proteinExistence type="inferred from homology"/>
<evidence type="ECO:0000256" key="8">
    <source>
        <dbReference type="ARBA" id="ARBA00022786"/>
    </source>
</evidence>
<evidence type="ECO:0000256" key="13">
    <source>
        <dbReference type="SAM" id="MobiDB-lite"/>
    </source>
</evidence>
<evidence type="ECO:0000256" key="3">
    <source>
        <dbReference type="ARBA" id="ARBA00012483"/>
    </source>
</evidence>
<dbReference type="InterPro" id="IPR045195">
    <property type="entry name" value="LOG2-like_mRING_C3HC5"/>
</dbReference>
<evidence type="ECO:0000256" key="6">
    <source>
        <dbReference type="ARBA" id="ARBA00022723"/>
    </source>
</evidence>
<dbReference type="SUPFAM" id="SSF57850">
    <property type="entry name" value="RING/U-box"/>
    <property type="match status" value="1"/>
</dbReference>
<protein>
    <recommendedName>
        <fullName evidence="3">RING-type E3 ubiquitin transferase</fullName>
        <ecNumber evidence="3">2.3.2.27</ecNumber>
    </recommendedName>
</protein>
<reference evidence="15" key="1">
    <citation type="journal article" date="2020" name="J. Eukaryot. Microbiol.">
        <title>De novo Sequencing, Assembly and Annotation of the Transcriptome for the Free-Living Testate Amoeba Arcella intermedia.</title>
        <authorList>
            <person name="Ribeiro G.M."/>
            <person name="Porfirio-Sousa A.L."/>
            <person name="Maurer-Alcala X.X."/>
            <person name="Katz L.A."/>
            <person name="Lahr D.J.G."/>
        </authorList>
    </citation>
    <scope>NUCLEOTIDE SEQUENCE</scope>
</reference>
<feature type="domain" description="RING-type" evidence="14">
    <location>
        <begin position="159"/>
        <end position="198"/>
    </location>
</feature>
<dbReference type="CDD" id="cd16789">
    <property type="entry name" value="mRING-HC-C3HC5_MGRN1-like"/>
    <property type="match status" value="1"/>
</dbReference>
<name>A0A6B2LDS1_9EUKA</name>
<dbReference type="GO" id="GO:0016567">
    <property type="term" value="P:protein ubiquitination"/>
    <property type="evidence" value="ECO:0007669"/>
    <property type="project" value="TreeGrafter"/>
</dbReference>
<keyword evidence="7 12" id="KW-0863">Zinc-finger</keyword>
<dbReference type="PANTHER" id="PTHR22996">
    <property type="entry name" value="MAHOGUNIN"/>
    <property type="match status" value="1"/>
</dbReference>
<keyword evidence="10" id="KW-0449">Lipoprotein</keyword>
<dbReference type="InterPro" id="IPR001841">
    <property type="entry name" value="Znf_RING"/>
</dbReference>
<feature type="compositionally biased region" description="Basic and acidic residues" evidence="13">
    <location>
        <begin position="211"/>
        <end position="225"/>
    </location>
</feature>
<evidence type="ECO:0000256" key="4">
    <source>
        <dbReference type="ARBA" id="ARBA00022679"/>
    </source>
</evidence>
<evidence type="ECO:0000256" key="7">
    <source>
        <dbReference type="ARBA" id="ARBA00022771"/>
    </source>
</evidence>
<sequence>MNKVSLHLVPRDAEGDFDVRFAFDCTCPVVIRLLFFKPESGLKDVAQYKFDAGLGQLFSSDEDSILNLTSRPESDLTYDPNTNQYPIIINLQALPDTIPLDDTATSILSQTTYAIILKCSDGSYEMKAIEQQIMSGETSYVVQDIYGIDQNSKAPPDECVICMTEYRDTVALPCRHMCVCHQCAQVLRYQSNKCPICRGPVRSMIKIKIEKHSNSKSDSSEKQSDEDIIIPLKTKSKVMDDIVIPLETSQLSDSESLEQN</sequence>
<keyword evidence="4" id="KW-0808">Transferase</keyword>
<comment type="pathway">
    <text evidence="2">Protein modification; protein ubiquitination.</text>
</comment>
<evidence type="ECO:0000256" key="11">
    <source>
        <dbReference type="ARBA" id="ARBA00025721"/>
    </source>
</evidence>
<dbReference type="InterPro" id="IPR058981">
    <property type="entry name" value="MGRN1/RNF157-like_N"/>
</dbReference>
<dbReference type="Pfam" id="PF26192">
    <property type="entry name" value="RNF157-like_N"/>
    <property type="match status" value="1"/>
</dbReference>
<dbReference type="Gene3D" id="3.30.40.10">
    <property type="entry name" value="Zinc/RING finger domain, C3HC4 (zinc finger)"/>
    <property type="match status" value="1"/>
</dbReference>
<dbReference type="Pfam" id="PF13920">
    <property type="entry name" value="zf-C3HC4_3"/>
    <property type="match status" value="1"/>
</dbReference>
<evidence type="ECO:0000256" key="9">
    <source>
        <dbReference type="ARBA" id="ARBA00022833"/>
    </source>
</evidence>
<dbReference type="EMBL" id="GIBP01006227">
    <property type="protein sequence ID" value="NDV35196.1"/>
    <property type="molecule type" value="Transcribed_RNA"/>
</dbReference>
<comment type="similarity">
    <text evidence="11">Belongs to the RING-type zinc finger family. LOG2 subfamily.</text>
</comment>
<dbReference type="PANTHER" id="PTHR22996:SF0">
    <property type="entry name" value="RE60872P-RELATED"/>
    <property type="match status" value="1"/>
</dbReference>
<organism evidence="15">
    <name type="scientific">Arcella intermedia</name>
    <dbReference type="NCBI Taxonomy" id="1963864"/>
    <lineage>
        <taxon>Eukaryota</taxon>
        <taxon>Amoebozoa</taxon>
        <taxon>Tubulinea</taxon>
        <taxon>Elardia</taxon>
        <taxon>Arcellinida</taxon>
        <taxon>Sphaerothecina</taxon>
        <taxon>Arcellidae</taxon>
        <taxon>Arcella</taxon>
    </lineage>
</organism>